<dbReference type="PANTHER" id="PTHR46007:SF8">
    <property type="entry name" value="C2H2-TYPE DOMAIN-CONTAINING PROTEIN"/>
    <property type="match status" value="1"/>
</dbReference>
<name>U6M1E5_EIMMA</name>
<evidence type="ECO:0000256" key="1">
    <source>
        <dbReference type="SAM" id="Coils"/>
    </source>
</evidence>
<feature type="compositionally biased region" description="Low complexity" evidence="2">
    <location>
        <begin position="114"/>
        <end position="131"/>
    </location>
</feature>
<evidence type="ECO:0000256" key="2">
    <source>
        <dbReference type="SAM" id="MobiDB-lite"/>
    </source>
</evidence>
<reference evidence="3" key="2">
    <citation type="submission" date="2013-10" db="EMBL/GenBank/DDBJ databases">
        <authorList>
            <person name="Aslett M."/>
        </authorList>
    </citation>
    <scope>NUCLEOTIDE SEQUENCE [LARGE SCALE GENOMIC DNA]</scope>
    <source>
        <strain evidence="3">Weybridge</strain>
    </source>
</reference>
<dbReference type="Proteomes" id="UP000030763">
    <property type="component" value="Unassembled WGS sequence"/>
</dbReference>
<feature type="coiled-coil region" evidence="1">
    <location>
        <begin position="470"/>
        <end position="497"/>
    </location>
</feature>
<feature type="compositionally biased region" description="Low complexity" evidence="2">
    <location>
        <begin position="654"/>
        <end position="703"/>
    </location>
</feature>
<dbReference type="GeneID" id="25335602"/>
<dbReference type="InterPro" id="IPR051647">
    <property type="entry name" value="Mediator_comp_sub12"/>
</dbReference>
<dbReference type="GO" id="GO:0016592">
    <property type="term" value="C:mediator complex"/>
    <property type="evidence" value="ECO:0007669"/>
    <property type="project" value="TreeGrafter"/>
</dbReference>
<reference evidence="3" key="1">
    <citation type="submission" date="2013-10" db="EMBL/GenBank/DDBJ databases">
        <title>Genomic analysis of the causative agents of coccidiosis in chickens.</title>
        <authorList>
            <person name="Reid A.J."/>
            <person name="Blake D."/>
            <person name="Billington K."/>
            <person name="Browne H."/>
            <person name="Dunn M."/>
            <person name="Hung S."/>
            <person name="Kawahara F."/>
            <person name="Miranda-Saavedra D."/>
            <person name="Mourier T."/>
            <person name="Nagra H."/>
            <person name="Otto T.D."/>
            <person name="Rawlings N."/>
            <person name="Sanchez A."/>
            <person name="Sanders M."/>
            <person name="Subramaniam C."/>
            <person name="Tay Y."/>
            <person name="Dear P."/>
            <person name="Doerig C."/>
            <person name="Gruber A."/>
            <person name="Parkinson J."/>
            <person name="Shirley M."/>
            <person name="Wan K.L."/>
            <person name="Berriman M."/>
            <person name="Tomley F."/>
            <person name="Pain A."/>
        </authorList>
    </citation>
    <scope>NUCLEOTIDE SEQUENCE [LARGE SCALE GENOMIC DNA]</scope>
    <source>
        <strain evidence="3">Weybridge</strain>
    </source>
</reference>
<dbReference type="EMBL" id="HG718857">
    <property type="protein sequence ID" value="CDJ56269.1"/>
    <property type="molecule type" value="Genomic_DNA"/>
</dbReference>
<dbReference type="PANTHER" id="PTHR46007">
    <property type="entry name" value="MEDIATOR OF RNA POLYMERASE II TRANSCRIPTION SUBUNIT 12"/>
    <property type="match status" value="1"/>
</dbReference>
<evidence type="ECO:0000313" key="4">
    <source>
        <dbReference type="Proteomes" id="UP000030763"/>
    </source>
</evidence>
<feature type="compositionally biased region" description="Polar residues" evidence="2">
    <location>
        <begin position="374"/>
        <end position="391"/>
    </location>
</feature>
<dbReference type="AlphaFoldDB" id="U6M1E5"/>
<feature type="compositionally biased region" description="Low complexity" evidence="2">
    <location>
        <begin position="213"/>
        <end position="229"/>
    </location>
</feature>
<feature type="region of interest" description="Disordered" evidence="2">
    <location>
        <begin position="1"/>
        <end position="41"/>
    </location>
</feature>
<dbReference type="GO" id="GO:0045944">
    <property type="term" value="P:positive regulation of transcription by RNA polymerase II"/>
    <property type="evidence" value="ECO:0007669"/>
    <property type="project" value="TreeGrafter"/>
</dbReference>
<proteinExistence type="predicted"/>
<feature type="region of interest" description="Disordered" evidence="2">
    <location>
        <begin position="369"/>
        <end position="405"/>
    </location>
</feature>
<gene>
    <name evidence="3" type="ORF">EMWEY_00016160</name>
</gene>
<feature type="compositionally biased region" description="Low complexity" evidence="2">
    <location>
        <begin position="20"/>
        <end position="31"/>
    </location>
</feature>
<sequence>MFGISVDSPQRVRPARLQRPKQQQQQQQQQQRRLHTKQQQHALFVQTRRQAAAEAAAAAAAAVAAASSDGLSSRSDSAAYSTATAAAATTKTGKLVAVTTYSGSLEDYLLLHSTDGSSSGSSSYGASPLRGSSEEELRSSSNLWIPPHQQQQQEQEEEITGDRRLSSNCSNRSSQQQQPQQEQDGAVRQPSNASEEEQQQDQQDHDIEHRLLSSSSSQQQQQQQSQQQQDPCSSKSGGRLIEPPAACTPEGVQKHLWPSLTLSLLPHLDSLEDCHQYAAFARSASELQRFAAAPVQTVSAAAAALKLQQQQQQMRRPLKKTHAHWTLAEGLRNICNALKPQQPEPLPPIKLPVYFPNDQEVEAGGVASGAGQLSMCSNSRQSSTVEQSCRGSSSSTVTSKPTAESPFAEDVSVHLKGGGKGSVVGISPANNLIVKLKSGMHVEAHPSECRFLVGGILVPPTQQHHHQQQQQQQQQQLHMLQMQLKQQQQQQQHQQRDFKLSASMRGVETIPSVSELLQRAAATAAGSTQNTVMLPSLASVSRVDKTRESVAVVKVLKKAAENKLNQADNMQAIFPPEAERQPSTANHERDVSYMGGAASCSTTFCMPQQQNTTNNFRRLGSKPQTNTYDLIKAPGIVRPLYDIIAPSPPMVSRLLQQQQQQPLQSQQQLQQSQQIHPQQMYPQQMHPQQMHQQQVQPQQLQQHQQMFAGHLAALGGPGAPAAAAAAALEVAGACWFEGLQQQMKREELQQYADTAPPGQNIAPTAAEAAVTTTLSWTSSRQRSNLQISEE</sequence>
<evidence type="ECO:0000313" key="3">
    <source>
        <dbReference type="EMBL" id="CDJ56269.1"/>
    </source>
</evidence>
<feature type="region of interest" description="Disordered" evidence="2">
    <location>
        <begin position="114"/>
        <end position="246"/>
    </location>
</feature>
<dbReference type="OrthoDB" id="348604at2759"/>
<keyword evidence="1" id="KW-0175">Coiled coil</keyword>
<dbReference type="GO" id="GO:0003713">
    <property type="term" value="F:transcription coactivator activity"/>
    <property type="evidence" value="ECO:0007669"/>
    <property type="project" value="TreeGrafter"/>
</dbReference>
<protein>
    <submittedName>
        <fullName evidence="3">Uncharacterized protein</fullName>
    </submittedName>
</protein>
<dbReference type="RefSeq" id="XP_013332919.1">
    <property type="nucleotide sequence ID" value="XM_013477465.1"/>
</dbReference>
<feature type="compositionally biased region" description="Basic and acidic residues" evidence="2">
    <location>
        <begin position="202"/>
        <end position="211"/>
    </location>
</feature>
<accession>U6M1E5</accession>
<keyword evidence="4" id="KW-1185">Reference proteome</keyword>
<feature type="compositionally biased region" description="Low complexity" evidence="2">
    <location>
        <begin position="166"/>
        <end position="183"/>
    </location>
</feature>
<dbReference type="OMA" id="EGLRNIC"/>
<dbReference type="VEuPathDB" id="ToxoDB:EMWEY_00016160"/>
<organism evidence="3 4">
    <name type="scientific">Eimeria maxima</name>
    <name type="common">Coccidian parasite</name>
    <dbReference type="NCBI Taxonomy" id="5804"/>
    <lineage>
        <taxon>Eukaryota</taxon>
        <taxon>Sar</taxon>
        <taxon>Alveolata</taxon>
        <taxon>Apicomplexa</taxon>
        <taxon>Conoidasida</taxon>
        <taxon>Coccidia</taxon>
        <taxon>Eucoccidiorida</taxon>
        <taxon>Eimeriorina</taxon>
        <taxon>Eimeriidae</taxon>
        <taxon>Eimeria</taxon>
    </lineage>
</organism>
<feature type="region of interest" description="Disordered" evidence="2">
    <location>
        <begin position="652"/>
        <end position="703"/>
    </location>
</feature>